<feature type="transmembrane region" description="Helical" evidence="2">
    <location>
        <begin position="181"/>
        <end position="200"/>
    </location>
</feature>
<reference evidence="3 4" key="1">
    <citation type="submission" date="2011-11" db="EMBL/GenBank/DDBJ databases">
        <title>The Genome Sequence of Dialister succinatiphilus YIT 11850.</title>
        <authorList>
            <consortium name="The Broad Institute Genome Sequencing Platform"/>
            <person name="Earl A."/>
            <person name="Ward D."/>
            <person name="Feldgarden M."/>
            <person name="Gevers D."/>
            <person name="Morotomi M."/>
            <person name="Young S.K."/>
            <person name="Zeng Q."/>
            <person name="Gargeya S."/>
            <person name="Fitzgerald M."/>
            <person name="Haas B."/>
            <person name="Abouelleil A."/>
            <person name="Alvarado L."/>
            <person name="Arachchi H.M."/>
            <person name="Berlin A."/>
            <person name="Brown A."/>
            <person name="Chapman S.B."/>
            <person name="Dunbar C."/>
            <person name="Gearin G."/>
            <person name="Goldberg J."/>
            <person name="Griggs A."/>
            <person name="Gujja S."/>
            <person name="Heiman D."/>
            <person name="Howarth C."/>
            <person name="Lui A."/>
            <person name="MacDonald P.J.P."/>
            <person name="Montmayeur A."/>
            <person name="Murphy C."/>
            <person name="Neiman D."/>
            <person name="Pearson M."/>
            <person name="Priest M."/>
            <person name="Roberts A."/>
            <person name="Saif S."/>
            <person name="Shea T."/>
            <person name="Sisk P."/>
            <person name="Stolte C."/>
            <person name="Sykes S."/>
            <person name="Wortman J."/>
            <person name="Nusbaum C."/>
            <person name="Birren B."/>
        </authorList>
    </citation>
    <scope>NUCLEOTIDE SEQUENCE [LARGE SCALE GENOMIC DNA]</scope>
    <source>
        <strain evidence="3 4">YIT 11850</strain>
    </source>
</reference>
<accession>H1D2J5</accession>
<feature type="transmembrane region" description="Helical" evidence="2">
    <location>
        <begin position="150"/>
        <end position="172"/>
    </location>
</feature>
<comment type="caution">
    <text evidence="3">The sequence shown here is derived from an EMBL/GenBank/DDBJ whole genome shotgun (WGS) entry which is preliminary data.</text>
</comment>
<keyword evidence="2" id="KW-0472">Membrane</keyword>
<evidence type="ECO:0000313" key="3">
    <source>
        <dbReference type="EMBL" id="EHO62242.1"/>
    </source>
</evidence>
<evidence type="ECO:0000313" key="4">
    <source>
        <dbReference type="Proteomes" id="UP000003277"/>
    </source>
</evidence>
<evidence type="ECO:0000256" key="1">
    <source>
        <dbReference type="SAM" id="MobiDB-lite"/>
    </source>
</evidence>
<gene>
    <name evidence="3" type="ORF">HMPREF9453_01833</name>
</gene>
<feature type="transmembrane region" description="Helical" evidence="2">
    <location>
        <begin position="45"/>
        <end position="69"/>
    </location>
</feature>
<organism evidence="3 4">
    <name type="scientific">Dialister succinatiphilus YIT 11850</name>
    <dbReference type="NCBI Taxonomy" id="742743"/>
    <lineage>
        <taxon>Bacteria</taxon>
        <taxon>Bacillati</taxon>
        <taxon>Bacillota</taxon>
        <taxon>Negativicutes</taxon>
        <taxon>Veillonellales</taxon>
        <taxon>Veillonellaceae</taxon>
        <taxon>Dialister</taxon>
    </lineage>
</organism>
<evidence type="ECO:0000256" key="2">
    <source>
        <dbReference type="SAM" id="Phobius"/>
    </source>
</evidence>
<dbReference type="Proteomes" id="UP000003277">
    <property type="component" value="Unassembled WGS sequence"/>
</dbReference>
<feature type="transmembrane region" description="Helical" evidence="2">
    <location>
        <begin position="106"/>
        <end position="130"/>
    </location>
</feature>
<sequence length="377" mass="41948">MQSQSSIKASSGIRPHWVLMMVTFLYILINITHPELKGEAIACSMGLFIFYTWRRILLILITAAIAFALVSFFPFLAPVAFILMVIIFIARLSYILKNWRAVLAGFYMYALAFGFAFYGSVFGELIWGISFYHYRLNGINPLWGYQGLEYTLAAMVALFFTVIFHFIMRWLYRHHYTLQQALPIMGVAPLLIILLFLPFIKAFDSFETGVDTVDAGGHSFDGIDGSGHTVDTADFGHTDMDDFSHPDIIHHDSIDAGSHDVSDAPGVHHTHDYFRTGPDGEVQHVHGYEATNPDGIPENNYSYHGDSYADSTDGSIPSDAIDAAPIHGTEGPLAESPADTALLAGTEGAMEKERKEQKEKELSLDDAIRHNRNDSQG</sequence>
<keyword evidence="2" id="KW-1133">Transmembrane helix</keyword>
<dbReference type="AlphaFoldDB" id="H1D2J5"/>
<protein>
    <submittedName>
        <fullName evidence="3">Uncharacterized protein</fullName>
    </submittedName>
</protein>
<dbReference type="eggNOG" id="ENOG5032V57">
    <property type="taxonomic scope" value="Bacteria"/>
</dbReference>
<dbReference type="PATRIC" id="fig|742743.3.peg.1866"/>
<feature type="transmembrane region" description="Helical" evidence="2">
    <location>
        <begin position="15"/>
        <end position="33"/>
    </location>
</feature>
<keyword evidence="4" id="KW-1185">Reference proteome</keyword>
<proteinExistence type="predicted"/>
<feature type="region of interest" description="Disordered" evidence="1">
    <location>
        <begin position="291"/>
        <end position="377"/>
    </location>
</feature>
<feature type="compositionally biased region" description="Basic and acidic residues" evidence="1">
    <location>
        <begin position="349"/>
        <end position="377"/>
    </location>
</feature>
<keyword evidence="2" id="KW-0812">Transmembrane</keyword>
<name>H1D2J5_9FIRM</name>
<dbReference type="HOGENOM" id="CLU_733060_0_0_9"/>
<feature type="transmembrane region" description="Helical" evidence="2">
    <location>
        <begin position="75"/>
        <end position="94"/>
    </location>
</feature>
<dbReference type="EMBL" id="ADLT01000059">
    <property type="protein sequence ID" value="EHO62242.1"/>
    <property type="molecule type" value="Genomic_DNA"/>
</dbReference>